<sequence length="64" mass="7302">MTRYASLQKNKSNSLKSPARVISLLSAGKKEKHNHAPKHGKKSKDELPLFHNERIFKAKDHDPL</sequence>
<protein>
    <submittedName>
        <fullName evidence="2">Uncharacterized protein</fullName>
    </submittedName>
</protein>
<name>A0ABX3P5Y9_9BACT</name>
<dbReference type="RefSeq" id="WP_014218140.1">
    <property type="nucleotide sequence ID" value="NZ_LWBO01000003.1"/>
</dbReference>
<evidence type="ECO:0000256" key="1">
    <source>
        <dbReference type="SAM" id="MobiDB-lite"/>
    </source>
</evidence>
<proteinExistence type="predicted"/>
<evidence type="ECO:0000313" key="2">
    <source>
        <dbReference type="EMBL" id="OQP53315.1"/>
    </source>
</evidence>
<reference evidence="2 3" key="1">
    <citation type="submission" date="2016-04" db="EMBL/GenBank/DDBJ databases">
        <authorList>
            <person name="Chen L."/>
            <person name="Zhuang W."/>
            <person name="Wang G."/>
        </authorList>
    </citation>
    <scope>NUCLEOTIDE SEQUENCE [LARGE SCALE GENOMIC DNA]</scope>
    <source>
        <strain evidence="3">GR20</strain>
    </source>
</reference>
<evidence type="ECO:0000313" key="3">
    <source>
        <dbReference type="Proteomes" id="UP000192277"/>
    </source>
</evidence>
<organism evidence="2 3">
    <name type="scientific">Niastella koreensis</name>
    <dbReference type="NCBI Taxonomy" id="354356"/>
    <lineage>
        <taxon>Bacteria</taxon>
        <taxon>Pseudomonadati</taxon>
        <taxon>Bacteroidota</taxon>
        <taxon>Chitinophagia</taxon>
        <taxon>Chitinophagales</taxon>
        <taxon>Chitinophagaceae</taxon>
        <taxon>Niastella</taxon>
    </lineage>
</organism>
<feature type="compositionally biased region" description="Basic residues" evidence="1">
    <location>
        <begin position="30"/>
        <end position="42"/>
    </location>
</feature>
<feature type="region of interest" description="Disordered" evidence="1">
    <location>
        <begin position="26"/>
        <end position="64"/>
    </location>
</feature>
<dbReference type="EMBL" id="LWBO01000003">
    <property type="protein sequence ID" value="OQP53315.1"/>
    <property type="molecule type" value="Genomic_DNA"/>
</dbReference>
<feature type="compositionally biased region" description="Basic and acidic residues" evidence="1">
    <location>
        <begin position="43"/>
        <end position="64"/>
    </location>
</feature>
<comment type="caution">
    <text evidence="2">The sequence shown here is derived from an EMBL/GenBank/DDBJ whole genome shotgun (WGS) entry which is preliminary data.</text>
</comment>
<keyword evidence="3" id="KW-1185">Reference proteome</keyword>
<accession>A0ABX3P5Y9</accession>
<dbReference type="Proteomes" id="UP000192277">
    <property type="component" value="Unassembled WGS sequence"/>
</dbReference>
<gene>
    <name evidence="2" type="ORF">A4D02_23285</name>
</gene>